<evidence type="ECO:0000256" key="5">
    <source>
        <dbReference type="ARBA" id="ARBA00022741"/>
    </source>
</evidence>
<keyword evidence="5" id="KW-0547">Nucleotide-binding</keyword>
<comment type="subcellular location">
    <subcellularLocation>
        <location evidence="1">Endoplasmic reticulum membrane</location>
        <topology evidence="1">Single-pass membrane protein</topology>
    </subcellularLocation>
</comment>
<keyword evidence="8" id="KW-0342">GTP-binding</keyword>
<keyword evidence="12" id="KW-1185">Reference proteome</keyword>
<evidence type="ECO:0000256" key="1">
    <source>
        <dbReference type="ARBA" id="ARBA00004389"/>
    </source>
</evidence>
<dbReference type="SUPFAM" id="SSF52540">
    <property type="entry name" value="P-loop containing nucleoside triphosphate hydrolases"/>
    <property type="match status" value="1"/>
</dbReference>
<dbReference type="AlphaFoldDB" id="A0ABD3PKE1"/>
<reference evidence="11 12" key="1">
    <citation type="submission" date="2024-10" db="EMBL/GenBank/DDBJ databases">
        <title>Updated reference genomes for cyclostephanoid diatoms.</title>
        <authorList>
            <person name="Roberts W.R."/>
            <person name="Alverson A.J."/>
        </authorList>
    </citation>
    <scope>NUCLEOTIDE SEQUENCE [LARGE SCALE GENOMIC DNA]</scope>
    <source>
        <strain evidence="11 12">AJA010-31</strain>
    </source>
</reference>
<comment type="similarity">
    <text evidence="2">Belongs to the SRP receptor beta subunit family.</text>
</comment>
<gene>
    <name evidence="11" type="ORF">ACHAWO_013475</name>
</gene>
<protein>
    <recommendedName>
        <fullName evidence="3">Signal recognition particle receptor subunit beta</fullName>
    </recommendedName>
</protein>
<dbReference type="GO" id="GO:0005525">
    <property type="term" value="F:GTP binding"/>
    <property type="evidence" value="ECO:0007669"/>
    <property type="project" value="UniProtKB-KW"/>
</dbReference>
<evidence type="ECO:0000256" key="8">
    <source>
        <dbReference type="ARBA" id="ARBA00023134"/>
    </source>
</evidence>
<sequence>MNTSKLTALRKSTAPYLPPPLLRLIHAIDAYAHLYHSSSSTDDDTNEFNEASMKILSSLLMAYLLYQCIKLSYELFGGKRCTVHLQDDSVLKNLGGETNYYGDNDINSNRGFKFDDTVLLWGEMNSGKTALLHRLLFDHHNRKANDDAAEEWELPMTVASMVANAIYLTATNNTNNKDNVVRIIDYPGHSSLASQFTPLLSPTTTSRLVYTVDATQSIVESVERLYRFILVHPSVRRSYSIADSNSNRLDVLITCTKTDLKGAKNYKRIKIQMRNEIERLRKVDEAVVSLQSDQNDNNNERQEWRLKGKNIDLDNLGKDVPVRLYFVEVALGNNGGGGFEAVRDFVLFGIVPDRVN</sequence>
<evidence type="ECO:0000256" key="4">
    <source>
        <dbReference type="ARBA" id="ARBA00022692"/>
    </source>
</evidence>
<evidence type="ECO:0000256" key="6">
    <source>
        <dbReference type="ARBA" id="ARBA00022824"/>
    </source>
</evidence>
<evidence type="ECO:0000256" key="10">
    <source>
        <dbReference type="ARBA" id="ARBA00023170"/>
    </source>
</evidence>
<evidence type="ECO:0000256" key="2">
    <source>
        <dbReference type="ARBA" id="ARBA00005619"/>
    </source>
</evidence>
<evidence type="ECO:0000313" key="12">
    <source>
        <dbReference type="Proteomes" id="UP001530400"/>
    </source>
</evidence>
<accession>A0ABD3PKE1</accession>
<keyword evidence="7" id="KW-1133">Transmembrane helix</keyword>
<dbReference type="EMBL" id="JALLPJ020000556">
    <property type="protein sequence ID" value="KAL3788665.1"/>
    <property type="molecule type" value="Genomic_DNA"/>
</dbReference>
<keyword evidence="6" id="KW-0256">Endoplasmic reticulum</keyword>
<organism evidence="11 12">
    <name type="scientific">Cyclotella atomus</name>
    <dbReference type="NCBI Taxonomy" id="382360"/>
    <lineage>
        <taxon>Eukaryota</taxon>
        <taxon>Sar</taxon>
        <taxon>Stramenopiles</taxon>
        <taxon>Ochrophyta</taxon>
        <taxon>Bacillariophyta</taxon>
        <taxon>Coscinodiscophyceae</taxon>
        <taxon>Thalassiosirophycidae</taxon>
        <taxon>Stephanodiscales</taxon>
        <taxon>Stephanodiscaceae</taxon>
        <taxon>Cyclotella</taxon>
    </lineage>
</organism>
<evidence type="ECO:0000256" key="7">
    <source>
        <dbReference type="ARBA" id="ARBA00022989"/>
    </source>
</evidence>
<name>A0ABD3PKE1_9STRA</name>
<dbReference type="InterPro" id="IPR027417">
    <property type="entry name" value="P-loop_NTPase"/>
</dbReference>
<evidence type="ECO:0000313" key="11">
    <source>
        <dbReference type="EMBL" id="KAL3788665.1"/>
    </source>
</evidence>
<evidence type="ECO:0000256" key="3">
    <source>
        <dbReference type="ARBA" id="ARBA00020256"/>
    </source>
</evidence>
<dbReference type="Proteomes" id="UP001530400">
    <property type="component" value="Unassembled WGS sequence"/>
</dbReference>
<evidence type="ECO:0000256" key="9">
    <source>
        <dbReference type="ARBA" id="ARBA00023136"/>
    </source>
</evidence>
<dbReference type="GO" id="GO:0005789">
    <property type="term" value="C:endoplasmic reticulum membrane"/>
    <property type="evidence" value="ECO:0007669"/>
    <property type="project" value="UniProtKB-SubCell"/>
</dbReference>
<keyword evidence="9" id="KW-0472">Membrane</keyword>
<proteinExistence type="inferred from homology"/>
<keyword evidence="10" id="KW-0675">Receptor</keyword>
<dbReference type="Gene3D" id="3.40.50.300">
    <property type="entry name" value="P-loop containing nucleotide triphosphate hydrolases"/>
    <property type="match status" value="1"/>
</dbReference>
<comment type="caution">
    <text evidence="11">The sequence shown here is derived from an EMBL/GenBank/DDBJ whole genome shotgun (WGS) entry which is preliminary data.</text>
</comment>
<dbReference type="Pfam" id="PF09439">
    <property type="entry name" value="SRPRB"/>
    <property type="match status" value="1"/>
</dbReference>
<dbReference type="InterPro" id="IPR019009">
    <property type="entry name" value="SRP_receptor_beta_su"/>
</dbReference>
<keyword evidence="4" id="KW-0812">Transmembrane</keyword>